<feature type="compositionally biased region" description="Polar residues" evidence="1">
    <location>
        <begin position="1"/>
        <end position="19"/>
    </location>
</feature>
<reference evidence="3 5" key="2">
    <citation type="submission" date="2018-01" db="EMBL/GenBank/DDBJ databases">
        <authorList>
            <person name="Clerissi C."/>
        </authorList>
    </citation>
    <scope>NUCLEOTIDE SEQUENCE</scope>
    <source>
        <strain evidence="3">Cupriavidus oxalaticus LMG 2235</strain>
        <plasmid evidence="5">co2235_mp</plasmid>
    </source>
</reference>
<name>A0A375FT61_9BURK</name>
<proteinExistence type="predicted"/>
<reference evidence="2 6" key="3">
    <citation type="submission" date="2021-02" db="EMBL/GenBank/DDBJ databases">
        <title>Complete Genome Sequence of Cupriavidus oxalaticus Strain Ox1, a Soil Oxalate-Degrading Species.</title>
        <authorList>
            <person name="Palmieri F."/>
            <person name="Udriet P."/>
            <person name="Deuasquier M."/>
            <person name="Beaudoing E."/>
            <person name="Johnson S.L."/>
            <person name="Davenport K.W."/>
            <person name="Chain P.S."/>
            <person name="Bindschedler S."/>
            <person name="Junier P."/>
        </authorList>
    </citation>
    <scope>NUCLEOTIDE SEQUENCE [LARGE SCALE GENOMIC DNA]</scope>
    <source>
        <strain evidence="2 6">Ox1</strain>
    </source>
</reference>
<evidence type="ECO:0000313" key="6">
    <source>
        <dbReference type="Proteomes" id="UP000623307"/>
    </source>
</evidence>
<dbReference type="RefSeq" id="WP_063240568.1">
    <property type="nucleotide sequence ID" value="NZ_CP069809.1"/>
</dbReference>
<sequence>MTGTAPSYVETSLRLSGNPSHPGAFLPTRTEITGVPHAHALVRALPGDGFAQRCIEAGLRVLVQAGYQPVRTVMVSGQGRQASLDFYVEADVAACCELDGALQRQLARLCTSVLPPGLALSVRPLATYVPDGLPAGERGAAERLRRCAGELLGRGGEMNQRLSTVCAYLAALHDAQATADRLGHLDQSLFGQGQEALSWRLRRHGSVEGRALAQALEGLSRAADGALHELGKPYGADHARYQLEQMQRFHEQIERFRSACSPEQPGGPGCESSAA</sequence>
<organism evidence="3 5">
    <name type="scientific">Cupriavidus oxalaticus</name>
    <dbReference type="NCBI Taxonomy" id="96344"/>
    <lineage>
        <taxon>Bacteria</taxon>
        <taxon>Pseudomonadati</taxon>
        <taxon>Pseudomonadota</taxon>
        <taxon>Betaproteobacteria</taxon>
        <taxon>Burkholderiales</taxon>
        <taxon>Burkholderiaceae</taxon>
        <taxon>Cupriavidus</taxon>
    </lineage>
</organism>
<dbReference type="GeneID" id="303489382"/>
<gene>
    <name evidence="4" type="ORF">CO2235_MP80052</name>
    <name evidence="3" type="ORF">CO2235_U840145</name>
    <name evidence="2" type="ORF">JTE92_07620</name>
</gene>
<dbReference type="EMBL" id="CP069811">
    <property type="protein sequence ID" value="QRQ90530.1"/>
    <property type="molecule type" value="Genomic_DNA"/>
</dbReference>
<evidence type="ECO:0000256" key="1">
    <source>
        <dbReference type="SAM" id="MobiDB-lite"/>
    </source>
</evidence>
<geneLocation type="plasmid" evidence="5">
    <name>co2235_mp</name>
</geneLocation>
<protein>
    <submittedName>
        <fullName evidence="3">Uncharacterized protein</fullName>
    </submittedName>
</protein>
<dbReference type="AlphaFoldDB" id="A0A375FT61"/>
<keyword evidence="6" id="KW-1185">Reference proteome</keyword>
<evidence type="ECO:0000313" key="5">
    <source>
        <dbReference type="Proteomes" id="UP000256862"/>
    </source>
</evidence>
<dbReference type="Proteomes" id="UP000623307">
    <property type="component" value="Chromosome 1"/>
</dbReference>
<accession>A0A375FT61</accession>
<feature type="region of interest" description="Disordered" evidence="1">
    <location>
        <begin position="1"/>
        <end position="21"/>
    </location>
</feature>
<evidence type="ECO:0000313" key="2">
    <source>
        <dbReference type="EMBL" id="QRQ90530.1"/>
    </source>
</evidence>
<evidence type="ECO:0000313" key="4">
    <source>
        <dbReference type="EMBL" id="SPC24172.1"/>
    </source>
</evidence>
<dbReference type="Proteomes" id="UP000256862">
    <property type="component" value="Plasmid CO2235_mp"/>
</dbReference>
<dbReference type="EMBL" id="OGUS01000143">
    <property type="protein sequence ID" value="SPC24172.1"/>
    <property type="molecule type" value="Genomic_DNA"/>
</dbReference>
<evidence type="ECO:0000313" key="3">
    <source>
        <dbReference type="EMBL" id="SPC08411.1"/>
    </source>
</evidence>
<dbReference type="EMBL" id="OGUS01000092">
    <property type="protein sequence ID" value="SPC08411.1"/>
    <property type="molecule type" value="Genomic_DNA"/>
</dbReference>
<reference evidence="5" key="1">
    <citation type="submission" date="2018-01" db="EMBL/GenBank/DDBJ databases">
        <authorList>
            <person name="Gaut B.S."/>
            <person name="Morton B.R."/>
            <person name="Clegg M.T."/>
            <person name="Duvall M.R."/>
        </authorList>
    </citation>
    <scope>NUCLEOTIDE SEQUENCE [LARGE SCALE GENOMIC DNA]</scope>
</reference>